<feature type="transmembrane region" description="Helical" evidence="1">
    <location>
        <begin position="60"/>
        <end position="81"/>
    </location>
</feature>
<keyword evidence="1" id="KW-0472">Membrane</keyword>
<dbReference type="EMBL" id="FUYG01000015">
    <property type="protein sequence ID" value="SKB03219.1"/>
    <property type="molecule type" value="Genomic_DNA"/>
</dbReference>
<keyword evidence="1" id="KW-0812">Transmembrane</keyword>
<evidence type="ECO:0000256" key="1">
    <source>
        <dbReference type="SAM" id="Phobius"/>
    </source>
</evidence>
<reference evidence="3" key="1">
    <citation type="submission" date="2017-02" db="EMBL/GenBank/DDBJ databases">
        <authorList>
            <person name="Varghese N."/>
            <person name="Submissions S."/>
        </authorList>
    </citation>
    <scope>NUCLEOTIDE SEQUENCE [LARGE SCALE GENOMIC DNA]</scope>
    <source>
        <strain evidence="3">VKM Ac-2052</strain>
    </source>
</reference>
<feature type="transmembrane region" description="Helical" evidence="1">
    <location>
        <begin position="183"/>
        <end position="207"/>
    </location>
</feature>
<dbReference type="Pfam" id="PF06197">
    <property type="entry name" value="DUF998"/>
    <property type="match status" value="1"/>
</dbReference>
<sequence>MSTTSDTVLDRGAAVTRSMLGWGVVAGPFYLIFGLILAVTRPGFDLSRDALSILLLGDSGWMQALNLVLSGLMTIVAAIGLRRTPAWSRVAAVLVGIFGAALIASAFAAPDRPGGGTASVSGLLHLAFGAIGFLCLAAAAIIAARWFRSRGARGASLSIAAGVVIVVTFVVGGALSQTAWGVGLLWIAVIAGWVWLALSCVAAYRAVPHPLLSRR</sequence>
<protein>
    <recommendedName>
        <fullName evidence="4">DUF998 domain-containing protein</fullName>
    </recommendedName>
</protein>
<evidence type="ECO:0000313" key="2">
    <source>
        <dbReference type="EMBL" id="SKB03219.1"/>
    </source>
</evidence>
<accession>A0A1T4YN36</accession>
<feature type="transmembrane region" description="Helical" evidence="1">
    <location>
        <begin position="155"/>
        <end position="177"/>
    </location>
</feature>
<dbReference type="Proteomes" id="UP000189735">
    <property type="component" value="Unassembled WGS sequence"/>
</dbReference>
<feature type="transmembrane region" description="Helical" evidence="1">
    <location>
        <begin position="90"/>
        <end position="110"/>
    </location>
</feature>
<feature type="transmembrane region" description="Helical" evidence="1">
    <location>
        <begin position="122"/>
        <end position="143"/>
    </location>
</feature>
<dbReference type="RefSeq" id="WP_220387342.1">
    <property type="nucleotide sequence ID" value="NZ_FUYG01000015.1"/>
</dbReference>
<gene>
    <name evidence="2" type="ORF">SAMN06295879_3676</name>
</gene>
<name>A0A1T4YN36_9MICO</name>
<dbReference type="InterPro" id="IPR009339">
    <property type="entry name" value="DUF998"/>
</dbReference>
<proteinExistence type="predicted"/>
<keyword evidence="1" id="KW-1133">Transmembrane helix</keyword>
<dbReference type="AlphaFoldDB" id="A0A1T4YN36"/>
<feature type="transmembrane region" description="Helical" evidence="1">
    <location>
        <begin position="20"/>
        <end position="40"/>
    </location>
</feature>
<evidence type="ECO:0008006" key="4">
    <source>
        <dbReference type="Google" id="ProtNLM"/>
    </source>
</evidence>
<evidence type="ECO:0000313" key="3">
    <source>
        <dbReference type="Proteomes" id="UP000189735"/>
    </source>
</evidence>
<organism evidence="2 3">
    <name type="scientific">Agreia bicolorata</name>
    <dbReference type="NCBI Taxonomy" id="110935"/>
    <lineage>
        <taxon>Bacteria</taxon>
        <taxon>Bacillati</taxon>
        <taxon>Actinomycetota</taxon>
        <taxon>Actinomycetes</taxon>
        <taxon>Micrococcales</taxon>
        <taxon>Microbacteriaceae</taxon>
        <taxon>Agreia</taxon>
    </lineage>
</organism>